<protein>
    <submittedName>
        <fullName evidence="1">Uncharacterized protein</fullName>
    </submittedName>
</protein>
<gene>
    <name evidence="1" type="ORF">APX70_07827</name>
</gene>
<organism evidence="1 2">
    <name type="scientific">Pseudomonas syringae pv. maculicola</name>
    <dbReference type="NCBI Taxonomy" id="59511"/>
    <lineage>
        <taxon>Bacteria</taxon>
        <taxon>Pseudomonadati</taxon>
        <taxon>Pseudomonadota</taxon>
        <taxon>Gammaproteobacteria</taxon>
        <taxon>Pseudomonadales</taxon>
        <taxon>Pseudomonadaceae</taxon>
        <taxon>Pseudomonas</taxon>
    </lineage>
</organism>
<evidence type="ECO:0000313" key="2">
    <source>
        <dbReference type="Proteomes" id="UP000282378"/>
    </source>
</evidence>
<evidence type="ECO:0000313" key="1">
    <source>
        <dbReference type="EMBL" id="RML57744.1"/>
    </source>
</evidence>
<accession>A0A3M2X1V5</accession>
<sequence length="51" mass="5498">PGNGSTHVCANCMLDALSAQDRAKLAQSRANIRPYLSFWSGFNGNCAKNIQ</sequence>
<comment type="caution">
    <text evidence="1">The sequence shown here is derived from an EMBL/GenBank/DDBJ whole genome shotgun (WGS) entry which is preliminary data.</text>
</comment>
<reference evidence="1 2" key="1">
    <citation type="submission" date="2018-08" db="EMBL/GenBank/DDBJ databases">
        <title>Recombination of ecologically and evolutionarily significant loci maintains genetic cohesion in the Pseudomonas syringae species complex.</title>
        <authorList>
            <person name="Dillon M."/>
            <person name="Thakur S."/>
            <person name="Almeida R.N.D."/>
            <person name="Weir B.S."/>
            <person name="Guttman D.S."/>
        </authorList>
    </citation>
    <scope>NUCLEOTIDE SEQUENCE [LARGE SCALE GENOMIC DNA]</scope>
    <source>
        <strain evidence="1 2">88_10</strain>
    </source>
</reference>
<dbReference type="Proteomes" id="UP000282378">
    <property type="component" value="Unassembled WGS sequence"/>
</dbReference>
<proteinExistence type="predicted"/>
<dbReference type="AlphaFoldDB" id="A0A3M2X1V5"/>
<name>A0A3M2X1V5_PSEYM</name>
<dbReference type="EMBL" id="RBNL01003119">
    <property type="protein sequence ID" value="RML57744.1"/>
    <property type="molecule type" value="Genomic_DNA"/>
</dbReference>
<feature type="non-terminal residue" evidence="1">
    <location>
        <position position="1"/>
    </location>
</feature>